<proteinExistence type="predicted"/>
<dbReference type="Proteomes" id="UP000838756">
    <property type="component" value="Unassembled WGS sequence"/>
</dbReference>
<accession>A0A8S4QHZ7</accession>
<organism evidence="1 2">
    <name type="scientific">Pararge aegeria aegeria</name>
    <dbReference type="NCBI Taxonomy" id="348720"/>
    <lineage>
        <taxon>Eukaryota</taxon>
        <taxon>Metazoa</taxon>
        <taxon>Ecdysozoa</taxon>
        <taxon>Arthropoda</taxon>
        <taxon>Hexapoda</taxon>
        <taxon>Insecta</taxon>
        <taxon>Pterygota</taxon>
        <taxon>Neoptera</taxon>
        <taxon>Endopterygota</taxon>
        <taxon>Lepidoptera</taxon>
        <taxon>Glossata</taxon>
        <taxon>Ditrysia</taxon>
        <taxon>Papilionoidea</taxon>
        <taxon>Nymphalidae</taxon>
        <taxon>Satyrinae</taxon>
        <taxon>Satyrini</taxon>
        <taxon>Parargina</taxon>
        <taxon>Pararge</taxon>
    </lineage>
</organism>
<sequence length="123" mass="13851">MAQVEPARPEAAQMGTPLYSKTVQNTRSLFFMHLNFIQTIQNKWMKGRLYTALRVLMVVVRTDRPPHRARAKRAAQLQLRLAVAIVWDRCRIVAMTVASVFVVRGWEGLSAIDASPDIGDCLG</sequence>
<gene>
    <name evidence="1" type="primary">jg2377</name>
    <name evidence="1" type="ORF">PAEG_LOCUS2042</name>
</gene>
<reference evidence="1" key="1">
    <citation type="submission" date="2022-03" db="EMBL/GenBank/DDBJ databases">
        <authorList>
            <person name="Lindestad O."/>
        </authorList>
    </citation>
    <scope>NUCLEOTIDE SEQUENCE</scope>
</reference>
<evidence type="ECO:0000313" key="2">
    <source>
        <dbReference type="Proteomes" id="UP000838756"/>
    </source>
</evidence>
<name>A0A8S4QHZ7_9NEOP</name>
<evidence type="ECO:0000313" key="1">
    <source>
        <dbReference type="EMBL" id="CAH2210130.1"/>
    </source>
</evidence>
<protein>
    <submittedName>
        <fullName evidence="1">Jg2377 protein</fullName>
    </submittedName>
</protein>
<dbReference type="EMBL" id="CAKXAJ010006626">
    <property type="protein sequence ID" value="CAH2210130.1"/>
    <property type="molecule type" value="Genomic_DNA"/>
</dbReference>
<keyword evidence="2" id="KW-1185">Reference proteome</keyword>
<dbReference type="AlphaFoldDB" id="A0A8S4QHZ7"/>
<comment type="caution">
    <text evidence="1">The sequence shown here is derived from an EMBL/GenBank/DDBJ whole genome shotgun (WGS) entry which is preliminary data.</text>
</comment>